<evidence type="ECO:0000313" key="2">
    <source>
        <dbReference type="Proteomes" id="UP001234297"/>
    </source>
</evidence>
<name>A0ACC2L0U7_PERAE</name>
<gene>
    <name evidence="1" type="ORF">MRB53_019960</name>
</gene>
<sequence>MHCFRFLFPTEEEQVTTMFEVFWFYHNIFPKSPSVLPPTNHTPIQEKTQIEKPTISRLQSLRQQPLSSESSYESGSFSPNSVLPVNKLDKNLFGNEVEEVTEKIMKQETEKKVKKERVGRRKKWGTKSLSDLELEEVQGFLDLGFTFSDGEIDSRLSSIVPGLRRVGKNAAAAVDEEEVDESAVSRPYLSEAWAVNRREENQLTNWRIPATSNAADMKKHLKLWAQAVASTVVRP</sequence>
<dbReference type="Proteomes" id="UP001234297">
    <property type="component" value="Chromosome 6"/>
</dbReference>
<proteinExistence type="predicted"/>
<reference evidence="1 2" key="1">
    <citation type="journal article" date="2022" name="Hortic Res">
        <title>A haplotype resolved chromosomal level avocado genome allows analysis of novel avocado genes.</title>
        <authorList>
            <person name="Nath O."/>
            <person name="Fletcher S.J."/>
            <person name="Hayward A."/>
            <person name="Shaw L.M."/>
            <person name="Masouleh A.K."/>
            <person name="Furtado A."/>
            <person name="Henry R.J."/>
            <person name="Mitter N."/>
        </authorList>
    </citation>
    <scope>NUCLEOTIDE SEQUENCE [LARGE SCALE GENOMIC DNA]</scope>
    <source>
        <strain evidence="2">cv. Hass</strain>
    </source>
</reference>
<protein>
    <submittedName>
        <fullName evidence="1">Uncharacterized protein</fullName>
    </submittedName>
</protein>
<accession>A0ACC2L0U7</accession>
<comment type="caution">
    <text evidence="1">The sequence shown here is derived from an EMBL/GenBank/DDBJ whole genome shotgun (WGS) entry which is preliminary data.</text>
</comment>
<organism evidence="1 2">
    <name type="scientific">Persea americana</name>
    <name type="common">Avocado</name>
    <dbReference type="NCBI Taxonomy" id="3435"/>
    <lineage>
        <taxon>Eukaryota</taxon>
        <taxon>Viridiplantae</taxon>
        <taxon>Streptophyta</taxon>
        <taxon>Embryophyta</taxon>
        <taxon>Tracheophyta</taxon>
        <taxon>Spermatophyta</taxon>
        <taxon>Magnoliopsida</taxon>
        <taxon>Magnoliidae</taxon>
        <taxon>Laurales</taxon>
        <taxon>Lauraceae</taxon>
        <taxon>Persea</taxon>
    </lineage>
</organism>
<keyword evidence="2" id="KW-1185">Reference proteome</keyword>
<evidence type="ECO:0000313" key="1">
    <source>
        <dbReference type="EMBL" id="KAJ8626653.1"/>
    </source>
</evidence>
<dbReference type="EMBL" id="CM056814">
    <property type="protein sequence ID" value="KAJ8626653.1"/>
    <property type="molecule type" value="Genomic_DNA"/>
</dbReference>